<gene>
    <name evidence="1" type="ORF">Cfor_04863</name>
</gene>
<protein>
    <submittedName>
        <fullName evidence="1">Uncharacterized protein</fullName>
    </submittedName>
</protein>
<dbReference type="GO" id="GO:0003676">
    <property type="term" value="F:nucleic acid binding"/>
    <property type="evidence" value="ECO:0007669"/>
    <property type="project" value="InterPro"/>
</dbReference>
<comment type="caution">
    <text evidence="1">The sequence shown here is derived from an EMBL/GenBank/DDBJ whole genome shotgun (WGS) entry which is preliminary data.</text>
</comment>
<dbReference type="Gene3D" id="3.30.420.10">
    <property type="entry name" value="Ribonuclease H-like superfamily/Ribonuclease H"/>
    <property type="match status" value="1"/>
</dbReference>
<accession>A0A6L2PU85</accession>
<dbReference type="EMBL" id="BLKM01000462">
    <property type="protein sequence ID" value="GFG33995.1"/>
    <property type="molecule type" value="Genomic_DNA"/>
</dbReference>
<dbReference type="Proteomes" id="UP000502823">
    <property type="component" value="Unassembled WGS sequence"/>
</dbReference>
<sequence>MTKEFKDALDSPEHCLQKRELAVNRKTASDNSTSFQGDDNQLLDLGKLLQSKEQSEGVEVYPSNNLFEWKFIPPYAPHFGGLGEAVVKSMKYHLCRI</sequence>
<evidence type="ECO:0000313" key="2">
    <source>
        <dbReference type="Proteomes" id="UP000502823"/>
    </source>
</evidence>
<dbReference type="AlphaFoldDB" id="A0A6L2PU85"/>
<dbReference type="InterPro" id="IPR036397">
    <property type="entry name" value="RNaseH_sf"/>
</dbReference>
<proteinExistence type="predicted"/>
<keyword evidence="2" id="KW-1185">Reference proteome</keyword>
<name>A0A6L2PU85_COPFO</name>
<dbReference type="OrthoDB" id="6623674at2759"/>
<organism evidence="1 2">
    <name type="scientific">Coptotermes formosanus</name>
    <name type="common">Formosan subterranean termite</name>
    <dbReference type="NCBI Taxonomy" id="36987"/>
    <lineage>
        <taxon>Eukaryota</taxon>
        <taxon>Metazoa</taxon>
        <taxon>Ecdysozoa</taxon>
        <taxon>Arthropoda</taxon>
        <taxon>Hexapoda</taxon>
        <taxon>Insecta</taxon>
        <taxon>Pterygota</taxon>
        <taxon>Neoptera</taxon>
        <taxon>Polyneoptera</taxon>
        <taxon>Dictyoptera</taxon>
        <taxon>Blattodea</taxon>
        <taxon>Blattoidea</taxon>
        <taxon>Termitoidae</taxon>
        <taxon>Rhinotermitidae</taxon>
        <taxon>Coptotermes</taxon>
    </lineage>
</organism>
<evidence type="ECO:0000313" key="1">
    <source>
        <dbReference type="EMBL" id="GFG33995.1"/>
    </source>
</evidence>
<dbReference type="InParanoid" id="A0A6L2PU85"/>
<reference evidence="2" key="1">
    <citation type="submission" date="2020-01" db="EMBL/GenBank/DDBJ databases">
        <title>Draft genome sequence of the Termite Coptotermes fromosanus.</title>
        <authorList>
            <person name="Itakura S."/>
            <person name="Yosikawa Y."/>
            <person name="Umezawa K."/>
        </authorList>
    </citation>
    <scope>NUCLEOTIDE SEQUENCE [LARGE SCALE GENOMIC DNA]</scope>
</reference>